<evidence type="ECO:0000313" key="9">
    <source>
        <dbReference type="EMBL" id="GAA3703857.1"/>
    </source>
</evidence>
<feature type="transmembrane region" description="Helical" evidence="7">
    <location>
        <begin position="407"/>
        <end position="433"/>
    </location>
</feature>
<evidence type="ECO:0000256" key="1">
    <source>
        <dbReference type="ARBA" id="ARBA00004651"/>
    </source>
</evidence>
<evidence type="ECO:0000256" key="5">
    <source>
        <dbReference type="ARBA" id="ARBA00023136"/>
    </source>
</evidence>
<evidence type="ECO:0000256" key="2">
    <source>
        <dbReference type="ARBA" id="ARBA00022448"/>
    </source>
</evidence>
<dbReference type="PROSITE" id="PS50850">
    <property type="entry name" value="MFS"/>
    <property type="match status" value="1"/>
</dbReference>
<keyword evidence="2" id="KW-0813">Transport</keyword>
<keyword evidence="3 7" id="KW-0812">Transmembrane</keyword>
<name>A0ABP7DFA9_9MICC</name>
<dbReference type="Gene3D" id="1.20.1250.20">
    <property type="entry name" value="MFS general substrate transporter like domains"/>
    <property type="match status" value="1"/>
</dbReference>
<dbReference type="InterPro" id="IPR036259">
    <property type="entry name" value="MFS_trans_sf"/>
</dbReference>
<feature type="transmembrane region" description="Helical" evidence="7">
    <location>
        <begin position="314"/>
        <end position="336"/>
    </location>
</feature>
<dbReference type="Pfam" id="PF11700">
    <property type="entry name" value="ATG22"/>
    <property type="match status" value="1"/>
</dbReference>
<protein>
    <submittedName>
        <fullName evidence="9">MFS transporter</fullName>
    </submittedName>
</protein>
<feature type="transmembrane region" description="Helical" evidence="7">
    <location>
        <begin position="373"/>
        <end position="395"/>
    </location>
</feature>
<feature type="transmembrane region" description="Helical" evidence="7">
    <location>
        <begin position="58"/>
        <end position="79"/>
    </location>
</feature>
<dbReference type="InterPro" id="IPR024671">
    <property type="entry name" value="Atg22-like"/>
</dbReference>
<feature type="transmembrane region" description="Helical" evidence="7">
    <location>
        <begin position="229"/>
        <end position="249"/>
    </location>
</feature>
<feature type="transmembrane region" description="Helical" evidence="7">
    <location>
        <begin position="284"/>
        <end position="308"/>
    </location>
</feature>
<evidence type="ECO:0000256" key="6">
    <source>
        <dbReference type="SAM" id="MobiDB-lite"/>
    </source>
</evidence>
<feature type="transmembrane region" description="Helical" evidence="7">
    <location>
        <begin position="91"/>
        <end position="111"/>
    </location>
</feature>
<feature type="transmembrane region" description="Helical" evidence="7">
    <location>
        <begin position="445"/>
        <end position="464"/>
    </location>
</feature>
<comment type="subcellular location">
    <subcellularLocation>
        <location evidence="1">Cell membrane</location>
        <topology evidence="1">Multi-pass membrane protein</topology>
    </subcellularLocation>
</comment>
<dbReference type="PANTHER" id="PTHR23519">
    <property type="entry name" value="AUTOPHAGY-RELATED PROTEIN 22"/>
    <property type="match status" value="1"/>
</dbReference>
<proteinExistence type="predicted"/>
<evidence type="ECO:0000259" key="8">
    <source>
        <dbReference type="PROSITE" id="PS50850"/>
    </source>
</evidence>
<reference evidence="10" key="1">
    <citation type="journal article" date="2019" name="Int. J. Syst. Evol. Microbiol.">
        <title>The Global Catalogue of Microorganisms (GCM) 10K type strain sequencing project: providing services to taxonomists for standard genome sequencing and annotation.</title>
        <authorList>
            <consortium name="The Broad Institute Genomics Platform"/>
            <consortium name="The Broad Institute Genome Sequencing Center for Infectious Disease"/>
            <person name="Wu L."/>
            <person name="Ma J."/>
        </authorList>
    </citation>
    <scope>NUCLEOTIDE SEQUENCE [LARGE SCALE GENOMIC DNA]</scope>
    <source>
        <strain evidence="10">JCM 16961</strain>
    </source>
</reference>
<dbReference type="RefSeq" id="WP_344882859.1">
    <property type="nucleotide sequence ID" value="NZ_BAABCJ010000002.1"/>
</dbReference>
<sequence length="473" mass="50004">MRASRGADDQTPAAGENPGRGRVRPAWPGTGPGEPYGPATPPPAAAPRRSQVLAWASWDWGSAAINAVMTTFVFTVYLTSEQFGDTDANSAALSTALAIAGFAIAVLAPVTGQRSDAGGRRRLWLGVNSGLVALTTAACFFVYPSPDFLLLGVSLIALTSIFAEFATVNYYAMLPQVSTPETIGRVSGFGWGMGYLGGILALALVLFGFVQPVLDWPGAETGEALNLRLVAVFSAVWFLVFALPVLFAVPEIERRRTQRVSVLTSYRQLGQHIMRLYRDSRHTLYFLLASAVFRDGLAAVFTFGGIIAAGTFGFATADVIVFAIAGNVVAAVGAMIGGRLDDRFGPKAVIVCSLMGLVVAALGVFFSPDSRGFWIFGLLLCLFVGPAQASSRAYIARLAEPGREGEIFGLYATTGRAVSFLAPAMFTFAIVLATPHVAAGDAQRYGILGILLVLLLGLALLLPVRRPEDVGRA</sequence>
<feature type="transmembrane region" description="Helical" evidence="7">
    <location>
        <begin position="186"/>
        <end position="209"/>
    </location>
</feature>
<keyword evidence="4 7" id="KW-1133">Transmembrane helix</keyword>
<gene>
    <name evidence="9" type="ORF">GCM10022377_16970</name>
</gene>
<dbReference type="EMBL" id="BAABCJ010000002">
    <property type="protein sequence ID" value="GAA3703857.1"/>
    <property type="molecule type" value="Genomic_DNA"/>
</dbReference>
<feature type="transmembrane region" description="Helical" evidence="7">
    <location>
        <begin position="123"/>
        <end position="143"/>
    </location>
</feature>
<dbReference type="InterPro" id="IPR020846">
    <property type="entry name" value="MFS_dom"/>
</dbReference>
<evidence type="ECO:0000313" key="10">
    <source>
        <dbReference type="Proteomes" id="UP001501536"/>
    </source>
</evidence>
<keyword evidence="5 7" id="KW-0472">Membrane</keyword>
<keyword evidence="10" id="KW-1185">Reference proteome</keyword>
<evidence type="ECO:0000256" key="7">
    <source>
        <dbReference type="SAM" id="Phobius"/>
    </source>
</evidence>
<dbReference type="InterPro" id="IPR050495">
    <property type="entry name" value="ATG22/LtaA_families"/>
</dbReference>
<dbReference type="SUPFAM" id="SSF103473">
    <property type="entry name" value="MFS general substrate transporter"/>
    <property type="match status" value="1"/>
</dbReference>
<feature type="transmembrane region" description="Helical" evidence="7">
    <location>
        <begin position="149"/>
        <end position="174"/>
    </location>
</feature>
<feature type="region of interest" description="Disordered" evidence="6">
    <location>
        <begin position="1"/>
        <end position="45"/>
    </location>
</feature>
<accession>A0ABP7DFA9</accession>
<evidence type="ECO:0000256" key="4">
    <source>
        <dbReference type="ARBA" id="ARBA00022989"/>
    </source>
</evidence>
<dbReference type="PANTHER" id="PTHR23519:SF1">
    <property type="entry name" value="AUTOPHAGY-RELATED PROTEIN 22"/>
    <property type="match status" value="1"/>
</dbReference>
<dbReference type="Proteomes" id="UP001501536">
    <property type="component" value="Unassembled WGS sequence"/>
</dbReference>
<feature type="transmembrane region" description="Helical" evidence="7">
    <location>
        <begin position="348"/>
        <end position="367"/>
    </location>
</feature>
<comment type="caution">
    <text evidence="9">The sequence shown here is derived from an EMBL/GenBank/DDBJ whole genome shotgun (WGS) entry which is preliminary data.</text>
</comment>
<evidence type="ECO:0000256" key="3">
    <source>
        <dbReference type="ARBA" id="ARBA00022692"/>
    </source>
</evidence>
<feature type="domain" description="Major facilitator superfamily (MFS) profile" evidence="8">
    <location>
        <begin position="283"/>
        <end position="473"/>
    </location>
</feature>
<organism evidence="9 10">
    <name type="scientific">Zhihengliuella alba</name>
    <dbReference type="NCBI Taxonomy" id="547018"/>
    <lineage>
        <taxon>Bacteria</taxon>
        <taxon>Bacillati</taxon>
        <taxon>Actinomycetota</taxon>
        <taxon>Actinomycetes</taxon>
        <taxon>Micrococcales</taxon>
        <taxon>Micrococcaceae</taxon>
        <taxon>Zhihengliuella</taxon>
    </lineage>
</organism>